<dbReference type="Pfam" id="PF04545">
    <property type="entry name" value="Sigma70_r4"/>
    <property type="match status" value="1"/>
</dbReference>
<name>A0ABW7SKW0_9ACTN</name>
<keyword evidence="4" id="KW-0238">DNA-binding</keyword>
<dbReference type="EMBL" id="JBIRPU010000008">
    <property type="protein sequence ID" value="MFI0793795.1"/>
    <property type="molecule type" value="Genomic_DNA"/>
</dbReference>
<evidence type="ECO:0000256" key="2">
    <source>
        <dbReference type="ARBA" id="ARBA00023015"/>
    </source>
</evidence>
<evidence type="ECO:0000256" key="5">
    <source>
        <dbReference type="ARBA" id="ARBA00023163"/>
    </source>
</evidence>
<evidence type="ECO:0000256" key="3">
    <source>
        <dbReference type="ARBA" id="ARBA00023082"/>
    </source>
</evidence>
<feature type="domain" description="RNA polymerase sigma-70 region 4" evidence="7">
    <location>
        <begin position="120"/>
        <end position="167"/>
    </location>
</feature>
<keyword evidence="5" id="KW-0804">Transcription</keyword>
<dbReference type="InterPro" id="IPR013324">
    <property type="entry name" value="RNA_pol_sigma_r3/r4-like"/>
</dbReference>
<accession>A0ABW7SKW0</accession>
<dbReference type="PANTHER" id="PTHR43133:SF52">
    <property type="entry name" value="ECF RNA POLYMERASE SIGMA FACTOR SIGL"/>
    <property type="match status" value="1"/>
</dbReference>
<dbReference type="CDD" id="cd06171">
    <property type="entry name" value="Sigma70_r4"/>
    <property type="match status" value="1"/>
</dbReference>
<dbReference type="InterPro" id="IPR036388">
    <property type="entry name" value="WH-like_DNA-bd_sf"/>
</dbReference>
<proteinExistence type="inferred from homology"/>
<dbReference type="PANTHER" id="PTHR43133">
    <property type="entry name" value="RNA POLYMERASE ECF-TYPE SIGMA FACTO"/>
    <property type="match status" value="1"/>
</dbReference>
<dbReference type="RefSeq" id="WP_396679548.1">
    <property type="nucleotide sequence ID" value="NZ_JBIRPU010000008.1"/>
</dbReference>
<gene>
    <name evidence="8" type="ORF">ACH4OY_14045</name>
</gene>
<dbReference type="SUPFAM" id="SSF88946">
    <property type="entry name" value="Sigma2 domain of RNA polymerase sigma factors"/>
    <property type="match status" value="1"/>
</dbReference>
<evidence type="ECO:0000259" key="6">
    <source>
        <dbReference type="Pfam" id="PF04542"/>
    </source>
</evidence>
<comment type="similarity">
    <text evidence="1">Belongs to the sigma-70 factor family. ECF subfamily.</text>
</comment>
<evidence type="ECO:0000256" key="4">
    <source>
        <dbReference type="ARBA" id="ARBA00023125"/>
    </source>
</evidence>
<evidence type="ECO:0000256" key="1">
    <source>
        <dbReference type="ARBA" id="ARBA00010641"/>
    </source>
</evidence>
<feature type="domain" description="RNA polymerase sigma-70 region 2" evidence="6">
    <location>
        <begin position="19"/>
        <end position="88"/>
    </location>
</feature>
<keyword evidence="9" id="KW-1185">Reference proteome</keyword>
<dbReference type="InterPro" id="IPR007630">
    <property type="entry name" value="RNA_pol_sigma70_r4"/>
</dbReference>
<dbReference type="InterPro" id="IPR007627">
    <property type="entry name" value="RNA_pol_sigma70_r2"/>
</dbReference>
<reference evidence="8 9" key="1">
    <citation type="submission" date="2024-10" db="EMBL/GenBank/DDBJ databases">
        <title>The Natural Products Discovery Center: Release of the First 8490 Sequenced Strains for Exploring Actinobacteria Biosynthetic Diversity.</title>
        <authorList>
            <person name="Kalkreuter E."/>
            <person name="Kautsar S.A."/>
            <person name="Yang D."/>
            <person name="Bader C.D."/>
            <person name="Teijaro C.N."/>
            <person name="Fluegel L."/>
            <person name="Davis C.M."/>
            <person name="Simpson J.R."/>
            <person name="Lauterbach L."/>
            <person name="Steele A.D."/>
            <person name="Gui C."/>
            <person name="Meng S."/>
            <person name="Li G."/>
            <person name="Viehrig K."/>
            <person name="Ye F."/>
            <person name="Su P."/>
            <person name="Kiefer A.F."/>
            <person name="Nichols A."/>
            <person name="Cepeda A.J."/>
            <person name="Yan W."/>
            <person name="Fan B."/>
            <person name="Jiang Y."/>
            <person name="Adhikari A."/>
            <person name="Zheng C.-J."/>
            <person name="Schuster L."/>
            <person name="Cowan T.M."/>
            <person name="Smanski M.J."/>
            <person name="Chevrette M.G."/>
            <person name="De Carvalho L.P.S."/>
            <person name="Shen B."/>
        </authorList>
    </citation>
    <scope>NUCLEOTIDE SEQUENCE [LARGE SCALE GENOMIC DNA]</scope>
    <source>
        <strain evidence="8 9">NPDC021253</strain>
    </source>
</reference>
<comment type="caution">
    <text evidence="8">The sequence shown here is derived from an EMBL/GenBank/DDBJ whole genome shotgun (WGS) entry which is preliminary data.</text>
</comment>
<evidence type="ECO:0000313" key="8">
    <source>
        <dbReference type="EMBL" id="MFI0793795.1"/>
    </source>
</evidence>
<sequence length="184" mass="20241">MTDRRPLSAVDGDRRLHNLMSTYQQPLLKYAQQLTGGDTARAEDVVQEAFLRAWTHIDRLTEDHGSVLGWLRRVVHNLVMDGYRAQRSRPAEVEIEKAGAVAAPDVTADVVNSLYVEQVLGGLWPQHRAALVETYLKGRTAAEVSMALGVPVGTIKSRVHYAMRAVRAALADPPDLGDHALRAA</sequence>
<dbReference type="InterPro" id="IPR039425">
    <property type="entry name" value="RNA_pol_sigma-70-like"/>
</dbReference>
<evidence type="ECO:0000313" key="9">
    <source>
        <dbReference type="Proteomes" id="UP001611075"/>
    </source>
</evidence>
<evidence type="ECO:0000259" key="7">
    <source>
        <dbReference type="Pfam" id="PF04545"/>
    </source>
</evidence>
<dbReference type="SUPFAM" id="SSF88659">
    <property type="entry name" value="Sigma3 and sigma4 domains of RNA polymerase sigma factors"/>
    <property type="match status" value="1"/>
</dbReference>
<protein>
    <submittedName>
        <fullName evidence="8">Sigma-70 family RNA polymerase sigma factor</fullName>
    </submittedName>
</protein>
<keyword evidence="3" id="KW-0731">Sigma factor</keyword>
<dbReference type="InterPro" id="IPR013325">
    <property type="entry name" value="RNA_pol_sigma_r2"/>
</dbReference>
<dbReference type="NCBIfam" id="TIGR02937">
    <property type="entry name" value="sigma70-ECF"/>
    <property type="match status" value="1"/>
</dbReference>
<dbReference type="InterPro" id="IPR014284">
    <property type="entry name" value="RNA_pol_sigma-70_dom"/>
</dbReference>
<dbReference type="Proteomes" id="UP001611075">
    <property type="component" value="Unassembled WGS sequence"/>
</dbReference>
<dbReference type="Gene3D" id="1.10.10.10">
    <property type="entry name" value="Winged helix-like DNA-binding domain superfamily/Winged helix DNA-binding domain"/>
    <property type="match status" value="1"/>
</dbReference>
<keyword evidence="2" id="KW-0805">Transcription regulation</keyword>
<dbReference type="Gene3D" id="1.10.1740.10">
    <property type="match status" value="1"/>
</dbReference>
<dbReference type="Pfam" id="PF04542">
    <property type="entry name" value="Sigma70_r2"/>
    <property type="match status" value="1"/>
</dbReference>
<organism evidence="8 9">
    <name type="scientific">Micromonospora rubida</name>
    <dbReference type="NCBI Taxonomy" id="2697657"/>
    <lineage>
        <taxon>Bacteria</taxon>
        <taxon>Bacillati</taxon>
        <taxon>Actinomycetota</taxon>
        <taxon>Actinomycetes</taxon>
        <taxon>Micromonosporales</taxon>
        <taxon>Micromonosporaceae</taxon>
        <taxon>Micromonospora</taxon>
    </lineage>
</organism>